<keyword evidence="1" id="KW-1133">Transmembrane helix</keyword>
<evidence type="ECO:0000313" key="3">
    <source>
        <dbReference type="EMBL" id="SDI08990.1"/>
    </source>
</evidence>
<name>A0A0D1W0Z6_ANEMI</name>
<evidence type="ECO:0000313" key="5">
    <source>
        <dbReference type="Proteomes" id="UP000182836"/>
    </source>
</evidence>
<evidence type="ECO:0000313" key="4">
    <source>
        <dbReference type="Proteomes" id="UP000037269"/>
    </source>
</evidence>
<keyword evidence="1" id="KW-0812">Transmembrane</keyword>
<dbReference type="OrthoDB" id="2680001at2"/>
<dbReference type="Proteomes" id="UP000182836">
    <property type="component" value="Unassembled WGS sequence"/>
</dbReference>
<accession>A0A0D1W0Z6</accession>
<dbReference type="EMBL" id="FNED01000001">
    <property type="protein sequence ID" value="SDI08990.1"/>
    <property type="molecule type" value="Genomic_DNA"/>
</dbReference>
<reference evidence="2 4" key="1">
    <citation type="submission" date="2015-07" db="EMBL/GenBank/DDBJ databases">
        <title>Fjat-14205 dsm 2895.</title>
        <authorList>
            <person name="Liu B."/>
            <person name="Wang J."/>
            <person name="Zhu Y."/>
            <person name="Liu G."/>
            <person name="Chen Q."/>
            <person name="Chen Z."/>
            <person name="Lan J."/>
            <person name="Che J."/>
            <person name="Ge C."/>
            <person name="Shi H."/>
            <person name="Pan Z."/>
            <person name="Liu X."/>
        </authorList>
    </citation>
    <scope>NUCLEOTIDE SEQUENCE [LARGE SCALE GENOMIC DNA]</scope>
    <source>
        <strain evidence="2 4">DSM 2895</strain>
    </source>
</reference>
<dbReference type="PATRIC" id="fig|47500.12.peg.5811"/>
<evidence type="ECO:0000256" key="1">
    <source>
        <dbReference type="SAM" id="Phobius"/>
    </source>
</evidence>
<dbReference type="STRING" id="47500.AF333_25150"/>
<proteinExistence type="predicted"/>
<reference evidence="3 5" key="2">
    <citation type="submission" date="2016-10" db="EMBL/GenBank/DDBJ databases">
        <authorList>
            <person name="de Groot N.N."/>
        </authorList>
    </citation>
    <scope>NUCLEOTIDE SEQUENCE [LARGE SCALE GENOMIC DNA]</scope>
    <source>
        <strain evidence="3 5">DSM 2895</strain>
    </source>
</reference>
<gene>
    <name evidence="2" type="ORF">AF333_25150</name>
    <name evidence="3" type="ORF">SAMN04487909_101514</name>
</gene>
<evidence type="ECO:0000313" key="2">
    <source>
        <dbReference type="EMBL" id="KON98229.1"/>
    </source>
</evidence>
<organism evidence="2 4">
    <name type="scientific">Aneurinibacillus migulanus</name>
    <name type="common">Bacillus migulanus</name>
    <dbReference type="NCBI Taxonomy" id="47500"/>
    <lineage>
        <taxon>Bacteria</taxon>
        <taxon>Bacillati</taxon>
        <taxon>Bacillota</taxon>
        <taxon>Bacilli</taxon>
        <taxon>Bacillales</taxon>
        <taxon>Paenibacillaceae</taxon>
        <taxon>Aneurinibacillus group</taxon>
        <taxon>Aneurinibacillus</taxon>
    </lineage>
</organism>
<sequence>MEKTNKKTKHKWIIIPVGFLLWSLVYTLLTFYQQPGPRPYTNTWNEGRMQVNLPSVAPISTQVE</sequence>
<dbReference type="RefSeq" id="WP_043068156.1">
    <property type="nucleotide sequence ID" value="NZ_BJOA01000005.1"/>
</dbReference>
<keyword evidence="4" id="KW-1185">Reference proteome</keyword>
<keyword evidence="1" id="KW-0472">Membrane</keyword>
<dbReference type="EMBL" id="LGUG01000004">
    <property type="protein sequence ID" value="KON98229.1"/>
    <property type="molecule type" value="Genomic_DNA"/>
</dbReference>
<dbReference type="AlphaFoldDB" id="A0A0D1W0Z6"/>
<protein>
    <submittedName>
        <fullName evidence="2">Uncharacterized protein</fullName>
    </submittedName>
</protein>
<dbReference type="GeneID" id="42308413"/>
<dbReference type="Proteomes" id="UP000037269">
    <property type="component" value="Unassembled WGS sequence"/>
</dbReference>
<feature type="transmembrane region" description="Helical" evidence="1">
    <location>
        <begin position="12"/>
        <end position="32"/>
    </location>
</feature>